<gene>
    <name evidence="2" type="ORF">J5Y10_08435</name>
</gene>
<dbReference type="Proteomes" id="UP000677537">
    <property type="component" value="Unassembled WGS sequence"/>
</dbReference>
<accession>A0A940S413</accession>
<keyword evidence="3" id="KW-1185">Reference proteome</keyword>
<dbReference type="InterPro" id="IPR022584">
    <property type="entry name" value="DUF2937"/>
</dbReference>
<sequence>MRLAGRWLSDFLRLALGIGLALAAMQLPALTAAYDLALVQSAGELRRDIDARKEVARGFYGLSDTSDPDVIGALRTREPSNAQGLENSVAREDLLRSAHARLAGSSALLRPIIALADATDDPIGNKRALLRTTLERHEPQVLLGTAAATYGLAGLLMGLLLANLLLALLGGLRTPRQEALRGR</sequence>
<protein>
    <submittedName>
        <fullName evidence="2">DUF2937 family protein</fullName>
    </submittedName>
</protein>
<dbReference type="EMBL" id="JAGIZA010000004">
    <property type="protein sequence ID" value="MBP0492806.1"/>
    <property type="molecule type" value="Genomic_DNA"/>
</dbReference>
<organism evidence="2 3">
    <name type="scientific">Roseomonas indoligenes</name>
    <dbReference type="NCBI Taxonomy" id="2820811"/>
    <lineage>
        <taxon>Bacteria</taxon>
        <taxon>Pseudomonadati</taxon>
        <taxon>Pseudomonadota</taxon>
        <taxon>Alphaproteobacteria</taxon>
        <taxon>Acetobacterales</taxon>
        <taxon>Roseomonadaceae</taxon>
        <taxon>Roseomonas</taxon>
    </lineage>
</organism>
<reference evidence="2" key="1">
    <citation type="submission" date="2021-03" db="EMBL/GenBank/DDBJ databases">
        <authorList>
            <person name="So Y."/>
        </authorList>
    </citation>
    <scope>NUCLEOTIDE SEQUENCE</scope>
    <source>
        <strain evidence="2">SG15</strain>
    </source>
</reference>
<proteinExistence type="predicted"/>
<evidence type="ECO:0000256" key="1">
    <source>
        <dbReference type="SAM" id="Phobius"/>
    </source>
</evidence>
<evidence type="ECO:0000313" key="2">
    <source>
        <dbReference type="EMBL" id="MBP0492806.1"/>
    </source>
</evidence>
<keyword evidence="1" id="KW-1133">Transmembrane helix</keyword>
<keyword evidence="1" id="KW-0812">Transmembrane</keyword>
<keyword evidence="1" id="KW-0472">Membrane</keyword>
<evidence type="ECO:0000313" key="3">
    <source>
        <dbReference type="Proteomes" id="UP000677537"/>
    </source>
</evidence>
<dbReference type="Pfam" id="PF11157">
    <property type="entry name" value="DUF2937"/>
    <property type="match status" value="1"/>
</dbReference>
<name>A0A940S413_9PROT</name>
<comment type="caution">
    <text evidence="2">The sequence shown here is derived from an EMBL/GenBank/DDBJ whole genome shotgun (WGS) entry which is preliminary data.</text>
</comment>
<dbReference type="RefSeq" id="WP_209372631.1">
    <property type="nucleotide sequence ID" value="NZ_JAGIZA010000004.1"/>
</dbReference>
<feature type="transmembrane region" description="Helical" evidence="1">
    <location>
        <begin position="150"/>
        <end position="172"/>
    </location>
</feature>
<dbReference type="AlphaFoldDB" id="A0A940S413"/>